<dbReference type="SUPFAM" id="SSF57938">
    <property type="entry name" value="DnaJ/Hsp40 cysteine-rich domain"/>
    <property type="match status" value="1"/>
</dbReference>
<dbReference type="EMBL" id="MT144795">
    <property type="protein sequence ID" value="QJH99539.1"/>
    <property type="molecule type" value="Genomic_DNA"/>
</dbReference>
<organism evidence="2">
    <name type="scientific">viral metagenome</name>
    <dbReference type="NCBI Taxonomy" id="1070528"/>
    <lineage>
        <taxon>unclassified sequences</taxon>
        <taxon>metagenomes</taxon>
        <taxon>organismal metagenomes</taxon>
    </lineage>
</organism>
<dbReference type="EMBL" id="MT143075">
    <property type="protein sequence ID" value="QJA92541.1"/>
    <property type="molecule type" value="Genomic_DNA"/>
</dbReference>
<evidence type="ECO:0000313" key="3">
    <source>
        <dbReference type="EMBL" id="QJH99539.1"/>
    </source>
</evidence>
<sequence length="190" mass="21855">MSNITDYEKALRLHKIDELLLEGKSDSQISTDLGIDIMTVKRNIKTLDGLKIANLSPAELADRRKELWLELDKARLEAIALFDKYKVPIPCKLCGGTGISKQDDKTYCGKCRGDGEIDRYNKAQVFHKQWLDTIGYMMKMYGFDNVKSENTINLNQQFNYETVPEKYSTDIAKKIRDAIIENHEKKVQDD</sequence>
<accession>A0A6M3LHI6</accession>
<evidence type="ECO:0000313" key="2">
    <source>
        <dbReference type="EMBL" id="QJA92541.1"/>
    </source>
</evidence>
<dbReference type="Gene3D" id="6.20.20.10">
    <property type="match status" value="1"/>
</dbReference>
<protein>
    <submittedName>
        <fullName evidence="2">Putative DNA binding, helix-turn-helix domain containing protein</fullName>
    </submittedName>
</protein>
<gene>
    <name evidence="1" type="ORF">MM415A00828_0022</name>
    <name evidence="2" type="ORF">MM415B04605_0009</name>
    <name evidence="3" type="ORF">TM448B01616_0019</name>
</gene>
<reference evidence="2" key="1">
    <citation type="submission" date="2020-03" db="EMBL/GenBank/DDBJ databases">
        <title>The deep terrestrial virosphere.</title>
        <authorList>
            <person name="Holmfeldt K."/>
            <person name="Nilsson E."/>
            <person name="Simone D."/>
            <person name="Lopez-Fernandez M."/>
            <person name="Wu X."/>
            <person name="de Brujin I."/>
            <person name="Lundin D."/>
            <person name="Andersson A."/>
            <person name="Bertilsson S."/>
            <person name="Dopson M."/>
        </authorList>
    </citation>
    <scope>NUCLEOTIDE SEQUENCE</scope>
    <source>
        <strain evidence="1">MM415A00828</strain>
        <strain evidence="2">MM415B04605</strain>
        <strain evidence="3">TM448B01616</strain>
    </source>
</reference>
<proteinExistence type="predicted"/>
<evidence type="ECO:0000313" key="1">
    <source>
        <dbReference type="EMBL" id="QJA79800.1"/>
    </source>
</evidence>
<name>A0A6M3LHI6_9ZZZZ</name>
<dbReference type="InterPro" id="IPR036410">
    <property type="entry name" value="HSP_DnaJ_Cys-rich_dom_sf"/>
</dbReference>
<dbReference type="AlphaFoldDB" id="A0A6M3LHI6"/>
<dbReference type="EMBL" id="MT142395">
    <property type="protein sequence ID" value="QJA79800.1"/>
    <property type="molecule type" value="Genomic_DNA"/>
</dbReference>